<dbReference type="PROSITE" id="PS51935">
    <property type="entry name" value="NLPC_P60"/>
    <property type="match status" value="1"/>
</dbReference>
<evidence type="ECO:0000313" key="10">
    <source>
        <dbReference type="Proteomes" id="UP000447876"/>
    </source>
</evidence>
<gene>
    <name evidence="9" type="ORF">GNP95_16675</name>
</gene>
<dbReference type="RefSeq" id="WP_155612012.1">
    <property type="nucleotide sequence ID" value="NZ_WNZW01000007.1"/>
</dbReference>
<evidence type="ECO:0000313" key="9">
    <source>
        <dbReference type="EMBL" id="MUG46624.1"/>
    </source>
</evidence>
<accession>A0A7X2Z4H7</accession>
<keyword evidence="2" id="KW-0645">Protease</keyword>
<dbReference type="Gene3D" id="2.30.30.40">
    <property type="entry name" value="SH3 Domains"/>
    <property type="match status" value="2"/>
</dbReference>
<proteinExistence type="inferred from homology"/>
<dbReference type="InterPro" id="IPR003646">
    <property type="entry name" value="SH3-like_bac-type"/>
</dbReference>
<evidence type="ECO:0000256" key="2">
    <source>
        <dbReference type="ARBA" id="ARBA00022670"/>
    </source>
</evidence>
<dbReference type="InterPro" id="IPR000064">
    <property type="entry name" value="NLP_P60_dom"/>
</dbReference>
<feature type="chain" id="PRO_5038382683" evidence="6">
    <location>
        <begin position="26"/>
        <end position="346"/>
    </location>
</feature>
<feature type="signal peptide" evidence="6">
    <location>
        <begin position="1"/>
        <end position="25"/>
    </location>
</feature>
<evidence type="ECO:0000256" key="6">
    <source>
        <dbReference type="SAM" id="SignalP"/>
    </source>
</evidence>
<dbReference type="SMART" id="SM00287">
    <property type="entry name" value="SH3b"/>
    <property type="match status" value="2"/>
</dbReference>
<dbReference type="OrthoDB" id="9813118at2"/>
<dbReference type="Proteomes" id="UP000447876">
    <property type="component" value="Unassembled WGS sequence"/>
</dbReference>
<keyword evidence="3" id="KW-0378">Hydrolase</keyword>
<protein>
    <submittedName>
        <fullName evidence="9">SH3 domain-containing protein</fullName>
    </submittedName>
</protein>
<dbReference type="InterPro" id="IPR038765">
    <property type="entry name" value="Papain-like_cys_pep_sf"/>
</dbReference>
<keyword evidence="6" id="KW-0732">Signal</keyword>
<comment type="caution">
    <text evidence="9">The sequence shown here is derived from an EMBL/GenBank/DDBJ whole genome shotgun (WGS) entry which is preliminary data.</text>
</comment>
<dbReference type="PANTHER" id="PTHR47053">
    <property type="entry name" value="MUREIN DD-ENDOPEPTIDASE MEPH-RELATED"/>
    <property type="match status" value="1"/>
</dbReference>
<dbReference type="Pfam" id="PF00877">
    <property type="entry name" value="NLPC_P60"/>
    <property type="match status" value="1"/>
</dbReference>
<name>A0A7X2Z4H7_9BACL</name>
<evidence type="ECO:0000256" key="3">
    <source>
        <dbReference type="ARBA" id="ARBA00022801"/>
    </source>
</evidence>
<evidence type="ECO:0000259" key="8">
    <source>
        <dbReference type="PROSITE" id="PS51935"/>
    </source>
</evidence>
<evidence type="ECO:0000259" key="7">
    <source>
        <dbReference type="PROSITE" id="PS51781"/>
    </source>
</evidence>
<evidence type="ECO:0000256" key="4">
    <source>
        <dbReference type="ARBA" id="ARBA00022807"/>
    </source>
</evidence>
<reference evidence="9 10" key="1">
    <citation type="submission" date="2019-11" db="EMBL/GenBank/DDBJ databases">
        <title>Draft genome sequences of five Paenibacillus species of dairy origin.</title>
        <authorList>
            <person name="Olajide A.M."/>
            <person name="Chen S."/>
            <person name="Lapointe G."/>
        </authorList>
    </citation>
    <scope>NUCLEOTIDE SEQUENCE [LARGE SCALE GENOMIC DNA]</scope>
    <source>
        <strain evidence="9 10">12CR55</strain>
    </source>
</reference>
<feature type="region of interest" description="Disordered" evidence="5">
    <location>
        <begin position="177"/>
        <end position="197"/>
    </location>
</feature>
<dbReference type="PROSITE" id="PS51781">
    <property type="entry name" value="SH3B"/>
    <property type="match status" value="2"/>
</dbReference>
<dbReference type="AlphaFoldDB" id="A0A7X2Z4H7"/>
<keyword evidence="4" id="KW-0788">Thiol protease</keyword>
<evidence type="ECO:0000256" key="1">
    <source>
        <dbReference type="ARBA" id="ARBA00007074"/>
    </source>
</evidence>
<dbReference type="SUPFAM" id="SSF54001">
    <property type="entry name" value="Cysteine proteinases"/>
    <property type="match status" value="1"/>
</dbReference>
<dbReference type="InterPro" id="IPR051202">
    <property type="entry name" value="Peptidase_C40"/>
</dbReference>
<dbReference type="GO" id="GO:0006508">
    <property type="term" value="P:proteolysis"/>
    <property type="evidence" value="ECO:0007669"/>
    <property type="project" value="UniProtKB-KW"/>
</dbReference>
<comment type="similarity">
    <text evidence="1">Belongs to the peptidase C40 family.</text>
</comment>
<dbReference type="EMBL" id="WNZW01000007">
    <property type="protein sequence ID" value="MUG46624.1"/>
    <property type="molecule type" value="Genomic_DNA"/>
</dbReference>
<dbReference type="Gene3D" id="3.90.1720.10">
    <property type="entry name" value="endopeptidase domain like (from Nostoc punctiforme)"/>
    <property type="match status" value="1"/>
</dbReference>
<sequence length="346" mass="36828">MKRSVAILLSSAMALSIYSSMPALTSAAASSQSAVQSTGQIVAGVNLRDKPSLSGKVIGSLKKGTPVQILEQSNSYFYKVKDAGGNVGYVSAAPKYITVNGTASAPGSAETKQSGRVIYGVNLRTAPSTSGKIITMLKKGTGVTILEQTNKSFYKVKSDSGLTGYVSSSSKYIEITKGGASQGNGGSSAPAPQPSIPANIKQQVDKVIQTGKQYMGTPYEFGSNRNTTATFDCSDFVKHIYKKALGITLPSDSRKQGAWIKENSQPVYRISDLKAGDLVFFMSYKGSSASAYKGINRDKERITHVAMYIGNGQLLHTYSVKSGGVRIDKFDGAWEHRFLYGGSVLK</sequence>
<dbReference type="Pfam" id="PF08239">
    <property type="entry name" value="SH3_3"/>
    <property type="match status" value="2"/>
</dbReference>
<feature type="domain" description="NlpC/P60" evidence="8">
    <location>
        <begin position="201"/>
        <end position="345"/>
    </location>
</feature>
<dbReference type="PANTHER" id="PTHR47053:SF1">
    <property type="entry name" value="MUREIN DD-ENDOPEPTIDASE MEPH-RELATED"/>
    <property type="match status" value="1"/>
</dbReference>
<feature type="domain" description="SH3b" evidence="7">
    <location>
        <begin position="109"/>
        <end position="177"/>
    </location>
</feature>
<feature type="domain" description="SH3b" evidence="7">
    <location>
        <begin position="31"/>
        <end position="101"/>
    </location>
</feature>
<organism evidence="9 10">
    <name type="scientific">Paenibacillus woosongensis</name>
    <dbReference type="NCBI Taxonomy" id="307580"/>
    <lineage>
        <taxon>Bacteria</taxon>
        <taxon>Bacillati</taxon>
        <taxon>Bacillota</taxon>
        <taxon>Bacilli</taxon>
        <taxon>Bacillales</taxon>
        <taxon>Paenibacillaceae</taxon>
        <taxon>Paenibacillus</taxon>
    </lineage>
</organism>
<evidence type="ECO:0000256" key="5">
    <source>
        <dbReference type="SAM" id="MobiDB-lite"/>
    </source>
</evidence>
<dbReference type="GO" id="GO:0008234">
    <property type="term" value="F:cysteine-type peptidase activity"/>
    <property type="evidence" value="ECO:0007669"/>
    <property type="project" value="UniProtKB-KW"/>
</dbReference>